<evidence type="ECO:0000313" key="2">
    <source>
        <dbReference type="EMBL" id="EJW95406.1"/>
    </source>
</evidence>
<organism evidence="2">
    <name type="scientific">gut metagenome</name>
    <dbReference type="NCBI Taxonomy" id="749906"/>
    <lineage>
        <taxon>unclassified sequences</taxon>
        <taxon>metagenomes</taxon>
        <taxon>organismal metagenomes</taxon>
    </lineage>
</organism>
<evidence type="ECO:0000259" key="1">
    <source>
        <dbReference type="Pfam" id="PF02371"/>
    </source>
</evidence>
<gene>
    <name evidence="2" type="ORF">EVA_16474</name>
</gene>
<name>J9FKH3_9ZZZZ</name>
<dbReference type="GO" id="GO:0004803">
    <property type="term" value="F:transposase activity"/>
    <property type="evidence" value="ECO:0007669"/>
    <property type="project" value="InterPro"/>
</dbReference>
<dbReference type="PANTHER" id="PTHR33055:SF15">
    <property type="entry name" value="TRANSPOSASE-RELATED"/>
    <property type="match status" value="1"/>
</dbReference>
<reference evidence="2" key="1">
    <citation type="journal article" date="2012" name="PLoS ONE">
        <title>Gene sets for utilization of primary and secondary nutrition supplies in the distal gut of endangered iberian lynx.</title>
        <authorList>
            <person name="Alcaide M."/>
            <person name="Messina E."/>
            <person name="Richter M."/>
            <person name="Bargiela R."/>
            <person name="Peplies J."/>
            <person name="Huws S.A."/>
            <person name="Newbold C.J."/>
            <person name="Golyshin P.N."/>
            <person name="Simon M.A."/>
            <person name="Lopez G."/>
            <person name="Yakimov M.M."/>
            <person name="Ferrer M."/>
        </authorList>
    </citation>
    <scope>NUCLEOTIDE SEQUENCE</scope>
</reference>
<feature type="domain" description="Transposase IS116/IS110/IS902 C-terminal" evidence="1">
    <location>
        <begin position="2"/>
        <end position="61"/>
    </location>
</feature>
<dbReference type="InterPro" id="IPR047650">
    <property type="entry name" value="Transpos_IS110"/>
</dbReference>
<comment type="caution">
    <text evidence="2">The sequence shown here is derived from an EMBL/GenBank/DDBJ whole genome shotgun (WGS) entry which is preliminary data.</text>
</comment>
<dbReference type="PANTHER" id="PTHR33055">
    <property type="entry name" value="TRANSPOSASE FOR INSERTION SEQUENCE ELEMENT IS1111A"/>
    <property type="match status" value="1"/>
</dbReference>
<dbReference type="AlphaFoldDB" id="J9FKH3"/>
<dbReference type="GO" id="GO:0006313">
    <property type="term" value="P:DNA transposition"/>
    <property type="evidence" value="ECO:0007669"/>
    <property type="project" value="InterPro"/>
</dbReference>
<dbReference type="EMBL" id="AMCI01005817">
    <property type="protein sequence ID" value="EJW95406.1"/>
    <property type="molecule type" value="Genomic_DNA"/>
</dbReference>
<dbReference type="InterPro" id="IPR003346">
    <property type="entry name" value="Transposase_20"/>
</dbReference>
<accession>J9FKH3</accession>
<sequence>MEVFPSLAHLALLAGVSLGNNESAGKKSSHTNHGYKQTKAVITECAWAASRTKNTYFSQRYKRLATRRDKKRVLVALGHEILKIVYHVLKDKCDYKELWEHYVDDRRKLMQIKYHKEALKNLGVDLPNTQSA</sequence>
<dbReference type="Pfam" id="PF02371">
    <property type="entry name" value="Transposase_20"/>
    <property type="match status" value="1"/>
</dbReference>
<proteinExistence type="predicted"/>
<protein>
    <submittedName>
        <fullName evidence="2">Transposase IS116/IS110/IS902 family protein</fullName>
    </submittedName>
</protein>
<dbReference type="GO" id="GO:0003677">
    <property type="term" value="F:DNA binding"/>
    <property type="evidence" value="ECO:0007669"/>
    <property type="project" value="InterPro"/>
</dbReference>